<dbReference type="EMBL" id="HBUF01606496">
    <property type="protein sequence ID" value="CAG6777677.1"/>
    <property type="molecule type" value="Transcribed_RNA"/>
</dbReference>
<evidence type="ECO:0000313" key="2">
    <source>
        <dbReference type="EMBL" id="CAG6777677.1"/>
    </source>
</evidence>
<dbReference type="EMBL" id="HBUF01606499">
    <property type="protein sequence ID" value="CAG6777680.1"/>
    <property type="molecule type" value="Transcribed_RNA"/>
</dbReference>
<proteinExistence type="predicted"/>
<keyword evidence="1" id="KW-0472">Membrane</keyword>
<protein>
    <submittedName>
        <fullName evidence="2">Uncharacterized protein</fullName>
    </submittedName>
</protein>
<sequence>MLHIFSLFLPSLVSKVFLFSICSPYKIHFFIYSHYLFPLLSQRSSCSLFFLLIKYTSYILIFTSTLNLAQFVFTVIVNVQVFTLILLSFPSCLPITSFFSFISLLSSFTAQATPYSSIHLV</sequence>
<evidence type="ECO:0000256" key="1">
    <source>
        <dbReference type="SAM" id="Phobius"/>
    </source>
</evidence>
<reference evidence="2" key="1">
    <citation type="submission" date="2021-05" db="EMBL/GenBank/DDBJ databases">
        <authorList>
            <person name="Alioto T."/>
            <person name="Alioto T."/>
            <person name="Gomez Garrido J."/>
        </authorList>
    </citation>
    <scope>NUCLEOTIDE SEQUENCE</scope>
</reference>
<keyword evidence="1" id="KW-0812">Transmembrane</keyword>
<feature type="transmembrane region" description="Helical" evidence="1">
    <location>
        <begin position="95"/>
        <end position="115"/>
    </location>
</feature>
<dbReference type="AlphaFoldDB" id="A0A8D9B6P6"/>
<organism evidence="2">
    <name type="scientific">Cacopsylla melanoneura</name>
    <dbReference type="NCBI Taxonomy" id="428564"/>
    <lineage>
        <taxon>Eukaryota</taxon>
        <taxon>Metazoa</taxon>
        <taxon>Ecdysozoa</taxon>
        <taxon>Arthropoda</taxon>
        <taxon>Hexapoda</taxon>
        <taxon>Insecta</taxon>
        <taxon>Pterygota</taxon>
        <taxon>Neoptera</taxon>
        <taxon>Paraneoptera</taxon>
        <taxon>Hemiptera</taxon>
        <taxon>Sternorrhyncha</taxon>
        <taxon>Psylloidea</taxon>
        <taxon>Psyllidae</taxon>
        <taxon>Psyllinae</taxon>
        <taxon>Cacopsylla</taxon>
    </lineage>
</organism>
<accession>A0A8D9B6P6</accession>
<name>A0A8D9B6P6_9HEMI</name>
<keyword evidence="1" id="KW-1133">Transmembrane helix</keyword>